<sequence>MGPPSACAGGGPGLFLAHPLGGPAATPQEKHDLTQQLHRTGVSSRSSTFTGLSAFPLTPLVDDQVDEGAFAGLVGRLARAGVDSITVLGSTGSYAYLTGRERARVARLAVEHAGATPVIVGVGALRTSHVLACVEDAEAAGAAGLLLAPMSYQPLTDDEVFELFRTVTEHFSLPVVVYDNPGTTHFTFSLDLYARIAALPGIASIKIPGVPTDPVAARAHVAAIRAAVPETVTIGVSGDALGAAGLLAGCDVWYSVIAGTLPAPPLRITRAAQRGDAAEALAESRRLAPLWDLFAEFGGSLRVTAAIAEEVGLVRAPSLPLPILGLDREQRARVVEVIEKLRLPDG</sequence>
<keyword evidence="5" id="KW-1185">Reference proteome</keyword>
<dbReference type="Proteomes" id="UP001501586">
    <property type="component" value="Unassembled WGS sequence"/>
</dbReference>
<evidence type="ECO:0000256" key="1">
    <source>
        <dbReference type="ARBA" id="ARBA00007592"/>
    </source>
</evidence>
<accession>A0ABP8EGG0</accession>
<dbReference type="SMART" id="SM01130">
    <property type="entry name" value="DHDPS"/>
    <property type="match status" value="1"/>
</dbReference>
<dbReference type="EMBL" id="BAABAZ010000004">
    <property type="protein sequence ID" value="GAA4283024.1"/>
    <property type="molecule type" value="Genomic_DNA"/>
</dbReference>
<gene>
    <name evidence="4" type="ORF">GCM10022261_05550</name>
</gene>
<organism evidence="4 5">
    <name type="scientific">Brevibacterium daeguense</name>
    <dbReference type="NCBI Taxonomy" id="909936"/>
    <lineage>
        <taxon>Bacteria</taxon>
        <taxon>Bacillati</taxon>
        <taxon>Actinomycetota</taxon>
        <taxon>Actinomycetes</taxon>
        <taxon>Micrococcales</taxon>
        <taxon>Brevibacteriaceae</taxon>
        <taxon>Brevibacterium</taxon>
    </lineage>
</organism>
<name>A0ABP8EGG0_9MICO</name>
<dbReference type="InterPro" id="IPR002220">
    <property type="entry name" value="DapA-like"/>
</dbReference>
<keyword evidence="2 3" id="KW-0456">Lyase</keyword>
<dbReference type="PIRSF" id="PIRSF001365">
    <property type="entry name" value="DHDPS"/>
    <property type="match status" value="1"/>
</dbReference>
<dbReference type="Gene3D" id="3.20.20.70">
    <property type="entry name" value="Aldolase class I"/>
    <property type="match status" value="1"/>
</dbReference>
<comment type="caution">
    <text evidence="4">The sequence shown here is derived from an EMBL/GenBank/DDBJ whole genome shotgun (WGS) entry which is preliminary data.</text>
</comment>
<comment type="similarity">
    <text evidence="1 3">Belongs to the DapA family.</text>
</comment>
<dbReference type="PANTHER" id="PTHR12128">
    <property type="entry name" value="DIHYDRODIPICOLINATE SYNTHASE"/>
    <property type="match status" value="1"/>
</dbReference>
<evidence type="ECO:0000256" key="3">
    <source>
        <dbReference type="PIRNR" id="PIRNR001365"/>
    </source>
</evidence>
<proteinExistence type="inferred from homology"/>
<dbReference type="PRINTS" id="PR00146">
    <property type="entry name" value="DHPICSNTHASE"/>
</dbReference>
<dbReference type="InterPro" id="IPR013785">
    <property type="entry name" value="Aldolase_TIM"/>
</dbReference>
<reference evidence="5" key="1">
    <citation type="journal article" date="2019" name="Int. J. Syst. Evol. Microbiol.">
        <title>The Global Catalogue of Microorganisms (GCM) 10K type strain sequencing project: providing services to taxonomists for standard genome sequencing and annotation.</title>
        <authorList>
            <consortium name="The Broad Institute Genomics Platform"/>
            <consortium name="The Broad Institute Genome Sequencing Center for Infectious Disease"/>
            <person name="Wu L."/>
            <person name="Ma J."/>
        </authorList>
    </citation>
    <scope>NUCLEOTIDE SEQUENCE [LARGE SCALE GENOMIC DNA]</scope>
    <source>
        <strain evidence="5">JCM 17458</strain>
    </source>
</reference>
<dbReference type="CDD" id="cd00408">
    <property type="entry name" value="DHDPS-like"/>
    <property type="match status" value="1"/>
</dbReference>
<evidence type="ECO:0000313" key="4">
    <source>
        <dbReference type="EMBL" id="GAA4283024.1"/>
    </source>
</evidence>
<evidence type="ECO:0000313" key="5">
    <source>
        <dbReference type="Proteomes" id="UP001501586"/>
    </source>
</evidence>
<evidence type="ECO:0000256" key="2">
    <source>
        <dbReference type="ARBA" id="ARBA00023239"/>
    </source>
</evidence>
<dbReference type="Pfam" id="PF00701">
    <property type="entry name" value="DHDPS"/>
    <property type="match status" value="1"/>
</dbReference>
<protein>
    <submittedName>
        <fullName evidence="4">Dihydrodipicolinate synthase family protein</fullName>
    </submittedName>
</protein>
<dbReference type="PANTHER" id="PTHR12128:SF66">
    <property type="entry name" value="4-HYDROXY-2-OXOGLUTARATE ALDOLASE, MITOCHONDRIAL"/>
    <property type="match status" value="1"/>
</dbReference>
<dbReference type="SUPFAM" id="SSF51569">
    <property type="entry name" value="Aldolase"/>
    <property type="match status" value="1"/>
</dbReference>